<reference evidence="1" key="1">
    <citation type="submission" date="2020-12" db="EMBL/GenBank/DDBJ databases">
        <title>Bacterial novel species Mucilaginibacter sp. SD-g isolated from soil.</title>
        <authorList>
            <person name="Jung H.-Y."/>
        </authorList>
    </citation>
    <scope>NUCLEOTIDE SEQUENCE</scope>
    <source>
        <strain evidence="1">SD-g</strain>
    </source>
</reference>
<organism evidence="1 2">
    <name type="scientific">Mucilaginibacter segetis</name>
    <dbReference type="NCBI Taxonomy" id="2793071"/>
    <lineage>
        <taxon>Bacteria</taxon>
        <taxon>Pseudomonadati</taxon>
        <taxon>Bacteroidota</taxon>
        <taxon>Sphingobacteriia</taxon>
        <taxon>Sphingobacteriales</taxon>
        <taxon>Sphingobacteriaceae</taxon>
        <taxon>Mucilaginibacter</taxon>
    </lineage>
</organism>
<proteinExistence type="predicted"/>
<evidence type="ECO:0000313" key="1">
    <source>
        <dbReference type="EMBL" id="MBK0380137.1"/>
    </source>
</evidence>
<protein>
    <recommendedName>
        <fullName evidence="3">Lipoprotein</fullName>
    </recommendedName>
</protein>
<evidence type="ECO:0008006" key="3">
    <source>
        <dbReference type="Google" id="ProtNLM"/>
    </source>
</evidence>
<name>A0A934UNP9_9SPHI</name>
<dbReference type="PROSITE" id="PS51257">
    <property type="entry name" value="PROKAR_LIPOPROTEIN"/>
    <property type="match status" value="1"/>
</dbReference>
<dbReference type="Proteomes" id="UP000613193">
    <property type="component" value="Unassembled WGS sequence"/>
</dbReference>
<dbReference type="AlphaFoldDB" id="A0A934UNP9"/>
<dbReference type="EMBL" id="JAEHFW010000002">
    <property type="protein sequence ID" value="MBK0380137.1"/>
    <property type="molecule type" value="Genomic_DNA"/>
</dbReference>
<comment type="caution">
    <text evidence="1">The sequence shown here is derived from an EMBL/GenBank/DDBJ whole genome shotgun (WGS) entry which is preliminary data.</text>
</comment>
<keyword evidence="2" id="KW-1185">Reference proteome</keyword>
<sequence length="174" mass="18959">MRKLFYVFIILIFSACGTVQSIIKSSFPYTATLTIPASAEPGKMLTAISTGNSFDQNFTKDGNNSSRISEVHIVSAKMQSTLPADFNIGNLSSAKIYMAKENGEGEVLVASRTDIGPNSGNSIVLDIDNTHFLDELVREPSVRIRMVYQLRNKINADASLRVALSITANPSPRN</sequence>
<evidence type="ECO:0000313" key="2">
    <source>
        <dbReference type="Proteomes" id="UP000613193"/>
    </source>
</evidence>
<gene>
    <name evidence="1" type="ORF">I5M19_12510</name>
</gene>
<accession>A0A934UNP9</accession>
<dbReference type="RefSeq" id="WP_200066667.1">
    <property type="nucleotide sequence ID" value="NZ_JAEHFW010000002.1"/>
</dbReference>